<dbReference type="Proteomes" id="UP000649617">
    <property type="component" value="Unassembled WGS sequence"/>
</dbReference>
<organism evidence="1 2">
    <name type="scientific">Symbiodinium pilosum</name>
    <name type="common">Dinoflagellate</name>
    <dbReference type="NCBI Taxonomy" id="2952"/>
    <lineage>
        <taxon>Eukaryota</taxon>
        <taxon>Sar</taxon>
        <taxon>Alveolata</taxon>
        <taxon>Dinophyceae</taxon>
        <taxon>Suessiales</taxon>
        <taxon>Symbiodiniaceae</taxon>
        <taxon>Symbiodinium</taxon>
    </lineage>
</organism>
<dbReference type="EMBL" id="CAJNIZ010032924">
    <property type="protein sequence ID" value="CAE7540757.1"/>
    <property type="molecule type" value="Genomic_DNA"/>
</dbReference>
<dbReference type="OrthoDB" id="550575at2759"/>
<dbReference type="SUPFAM" id="SSF52047">
    <property type="entry name" value="RNI-like"/>
    <property type="match status" value="2"/>
</dbReference>
<dbReference type="Gene3D" id="3.80.10.10">
    <property type="entry name" value="Ribonuclease Inhibitor"/>
    <property type="match status" value="2"/>
</dbReference>
<evidence type="ECO:0000313" key="1">
    <source>
        <dbReference type="EMBL" id="CAE7540757.1"/>
    </source>
</evidence>
<dbReference type="InterPro" id="IPR032675">
    <property type="entry name" value="LRR_dom_sf"/>
</dbReference>
<dbReference type="GO" id="GO:0031146">
    <property type="term" value="P:SCF-dependent proteasomal ubiquitin-dependent protein catabolic process"/>
    <property type="evidence" value="ECO:0007669"/>
    <property type="project" value="TreeGrafter"/>
</dbReference>
<accession>A0A812TSZ7</accession>
<name>A0A812TSZ7_SYMPI</name>
<comment type="caution">
    <text evidence="1">The sequence shown here is derived from an EMBL/GenBank/DDBJ whole genome shotgun (WGS) entry which is preliminary data.</text>
</comment>
<keyword evidence="2" id="KW-1185">Reference proteome</keyword>
<dbReference type="PANTHER" id="PTHR13318:SF190">
    <property type="entry name" value="PARTNER OF PAIRED, ISOFORM B"/>
    <property type="match status" value="1"/>
</dbReference>
<evidence type="ECO:0000313" key="2">
    <source>
        <dbReference type="Proteomes" id="UP000649617"/>
    </source>
</evidence>
<gene>
    <name evidence="1" type="primary">FBL4</name>
    <name evidence="1" type="ORF">SPIL2461_LOCUS14302</name>
</gene>
<dbReference type="PANTHER" id="PTHR13318">
    <property type="entry name" value="PARTNER OF PAIRED, ISOFORM B-RELATED"/>
    <property type="match status" value="1"/>
</dbReference>
<proteinExistence type="predicted"/>
<dbReference type="SMART" id="SM00367">
    <property type="entry name" value="LRR_CC"/>
    <property type="match status" value="4"/>
</dbReference>
<dbReference type="GO" id="GO:0019005">
    <property type="term" value="C:SCF ubiquitin ligase complex"/>
    <property type="evidence" value="ECO:0007669"/>
    <property type="project" value="TreeGrafter"/>
</dbReference>
<reference evidence="1" key="1">
    <citation type="submission" date="2021-02" db="EMBL/GenBank/DDBJ databases">
        <authorList>
            <person name="Dougan E. K."/>
            <person name="Rhodes N."/>
            <person name="Thang M."/>
            <person name="Chan C."/>
        </authorList>
    </citation>
    <scope>NUCLEOTIDE SEQUENCE</scope>
</reference>
<dbReference type="InterPro" id="IPR006553">
    <property type="entry name" value="Leu-rich_rpt_Cys-con_subtyp"/>
</dbReference>
<sequence length="838" mass="91730">MTKEQFQEHMQQLQRKFKRKLDIAQTEHRGLSLGQLHEIQSFAQEHCGLWRDLAPAEYSKTSGQTLQMDFLNLYHLCTWCILPATHVENCSFVELLADGDQIPNWFCSHWWGEPIQDFICCVEAHQTLRQSDLYWICAYANRQHSLHEELVTDPSETSFYKAMRLSKGVLIILDELGPATPFTRIWCAFEAYVALVDRPQEEVMLLDISCYHDKTTYILTDGLAANEAKIQERGNELSALALAQSLKSLREMCFPVAVFERGLSLELHHAQASRDLDRRRILNSFVGRTGEGLDEEPYMSHPKYDEVNIRLRSVLALAAWNQMATSQSKQLFLDVAACLAADRWRDTLTFDLSRLPTAGDVALQGVGQSLPPQLQQLKLDCSSCSKLTSSGFEAFAENLPQGLTSLMLNLSRCEGLSDKDVAVLVAHMPRTLQKLDLWLAQCSITDISLAALADGIQMALLELKELKVNLCNCSKIGDPGLAALGSRLPSSLRYLKVVLAGRQRLTDAGLAALLRQLPPDVEEVEVALVQSDWLTDAGFAAAIAALPPSLQQATLRADICSGLSLAARRVSGQPLVSLRAWMEASGEVPASPANCAAALFDEARGLLEAKGKGRIATPELEDGWSLSLPIPQDQLDLVLPSLIFGLRHASHLQHLALDFQDCPDFGDEELESLVSALPSGLLTLNLCLWGLGKISSAGTRALSAALPSALSDFTLMLGGRYCDVASALATLALSRTQLTKLTVYVSSLNDESLATFVFNLPSCLQHLSLTLMEGYWLSDAGLAALAAYLPDAVVLKLELNTGTDLSQSALEVARSATRESLQAWLKSSGAQPAKASGV</sequence>
<dbReference type="AlphaFoldDB" id="A0A812TSZ7"/>
<protein>
    <submittedName>
        <fullName evidence="1">FBL4 protein</fullName>
    </submittedName>
</protein>